<keyword evidence="2" id="KW-1185">Reference proteome</keyword>
<evidence type="ECO:0000313" key="2">
    <source>
        <dbReference type="Proteomes" id="UP000663942"/>
    </source>
</evidence>
<protein>
    <submittedName>
        <fullName evidence="1">Uncharacterized protein</fullName>
    </submittedName>
</protein>
<reference evidence="1 2" key="1">
    <citation type="submission" date="2020-09" db="EMBL/GenBank/DDBJ databases">
        <title>Brevundimonas sp. LVF1 isolated from an oligotrophic pond in Goettingen, Germany.</title>
        <authorList>
            <person name="Friedrich I."/>
            <person name="Klassen A."/>
            <person name="Neubauer H."/>
            <person name="Schneider D."/>
            <person name="Hertel R."/>
            <person name="Daniel R."/>
        </authorList>
    </citation>
    <scope>NUCLEOTIDE SEQUENCE [LARGE SCALE GENOMIC DNA]</scope>
    <source>
        <strain evidence="1 2">LVF1</strain>
    </source>
</reference>
<name>A0ABX7SRK4_9CAUL</name>
<dbReference type="RefSeq" id="WP_207827730.1">
    <property type="nucleotide sequence ID" value="NZ_CP062006.1"/>
</dbReference>
<evidence type="ECO:0000313" key="1">
    <source>
        <dbReference type="EMBL" id="QTC89633.1"/>
    </source>
</evidence>
<dbReference type="EMBL" id="CP062006">
    <property type="protein sequence ID" value="QTC89633.1"/>
    <property type="molecule type" value="Genomic_DNA"/>
</dbReference>
<dbReference type="Proteomes" id="UP000663942">
    <property type="component" value="Chromosome"/>
</dbReference>
<organism evidence="1 2">
    <name type="scientific">Brevundimonas pondensis</name>
    <dbReference type="NCBI Taxonomy" id="2774189"/>
    <lineage>
        <taxon>Bacteria</taxon>
        <taxon>Pseudomonadati</taxon>
        <taxon>Pseudomonadota</taxon>
        <taxon>Alphaproteobacteria</taxon>
        <taxon>Caulobacterales</taxon>
        <taxon>Caulobacteraceae</taxon>
        <taxon>Brevundimonas</taxon>
    </lineage>
</organism>
<sequence>MAILPAQPTLADLEAAYMSRGAQIVACDGARRLAVDALLAERALQDDLRGRGSD</sequence>
<proteinExistence type="predicted"/>
<gene>
    <name evidence="1" type="ORF">IFE19_10885</name>
</gene>
<accession>A0ABX7SRK4</accession>